<organism evidence="1 2">
    <name type="scientific">Domibacillus iocasae</name>
    <dbReference type="NCBI Taxonomy" id="1714016"/>
    <lineage>
        <taxon>Bacteria</taxon>
        <taxon>Bacillati</taxon>
        <taxon>Bacillota</taxon>
        <taxon>Bacilli</taxon>
        <taxon>Bacillales</taxon>
        <taxon>Bacillaceae</taxon>
        <taxon>Domibacillus</taxon>
    </lineage>
</organism>
<dbReference type="Proteomes" id="UP000095658">
    <property type="component" value="Unassembled WGS sequence"/>
</dbReference>
<dbReference type="RefSeq" id="WP_069937490.1">
    <property type="nucleotide sequence ID" value="NZ_MAMP01000012.1"/>
</dbReference>
<sequence length="65" mass="7581">MFSNLQLRDLIAGRKLKQALKEFGYELLEVERINKLLPFQAKILTLYCEPGDYLIMMLFFIGGLI</sequence>
<protein>
    <submittedName>
        <fullName evidence="1">Uncharacterized protein</fullName>
    </submittedName>
</protein>
<name>A0A1E7DQX7_9BACI</name>
<dbReference type="EMBL" id="MAMP01000012">
    <property type="protein sequence ID" value="OES45492.1"/>
    <property type="molecule type" value="Genomic_DNA"/>
</dbReference>
<evidence type="ECO:0000313" key="1">
    <source>
        <dbReference type="EMBL" id="OES45492.1"/>
    </source>
</evidence>
<accession>A0A1E7DQX7</accession>
<dbReference type="OrthoDB" id="2678393at2"/>
<evidence type="ECO:0000313" key="2">
    <source>
        <dbReference type="Proteomes" id="UP000095658"/>
    </source>
</evidence>
<dbReference type="AlphaFoldDB" id="A0A1E7DQX7"/>
<keyword evidence="2" id="KW-1185">Reference proteome</keyword>
<proteinExistence type="predicted"/>
<reference evidence="1 2" key="1">
    <citation type="submission" date="2016-06" db="EMBL/GenBank/DDBJ databases">
        <title>Domibacillus iocasae genome sequencing.</title>
        <authorList>
            <person name="Verma A."/>
            <person name="Pal Y."/>
            <person name="Ojha A.K."/>
            <person name="Krishnamurthi S."/>
        </authorList>
    </citation>
    <scope>NUCLEOTIDE SEQUENCE [LARGE SCALE GENOMIC DNA]</scope>
    <source>
        <strain evidence="1 2">DSM 29979</strain>
    </source>
</reference>
<gene>
    <name evidence="1" type="ORF">BA724_01335</name>
</gene>
<comment type="caution">
    <text evidence="1">The sequence shown here is derived from an EMBL/GenBank/DDBJ whole genome shotgun (WGS) entry which is preliminary data.</text>
</comment>